<accession>A0A437JV10</accession>
<dbReference type="Gene3D" id="3.40.30.10">
    <property type="entry name" value="Glutaredoxin"/>
    <property type="match status" value="1"/>
</dbReference>
<evidence type="ECO:0000256" key="1">
    <source>
        <dbReference type="SAM" id="SignalP"/>
    </source>
</evidence>
<evidence type="ECO:0000259" key="2">
    <source>
        <dbReference type="Pfam" id="PF00462"/>
    </source>
</evidence>
<dbReference type="InterPro" id="IPR002109">
    <property type="entry name" value="Glutaredoxin"/>
</dbReference>
<dbReference type="Pfam" id="PF00462">
    <property type="entry name" value="Glutaredoxin"/>
    <property type="match status" value="1"/>
</dbReference>
<feature type="chain" id="PRO_5019050573" description="Glutaredoxin domain-containing protein" evidence="1">
    <location>
        <begin position="21"/>
        <end position="158"/>
    </location>
</feature>
<dbReference type="PROSITE" id="PS51354">
    <property type="entry name" value="GLUTAREDOXIN_2"/>
    <property type="match status" value="1"/>
</dbReference>
<protein>
    <recommendedName>
        <fullName evidence="2">Glutaredoxin domain-containing protein</fullName>
    </recommendedName>
</protein>
<dbReference type="OrthoDB" id="8794394at2"/>
<dbReference type="EMBL" id="SACT01000004">
    <property type="protein sequence ID" value="RVT51042.1"/>
    <property type="molecule type" value="Genomic_DNA"/>
</dbReference>
<dbReference type="RefSeq" id="WP_128199069.1">
    <property type="nucleotide sequence ID" value="NZ_SACT01000004.1"/>
</dbReference>
<name>A0A437JV10_9BURK</name>
<keyword evidence="1" id="KW-0732">Signal</keyword>
<dbReference type="InterPro" id="IPR036249">
    <property type="entry name" value="Thioredoxin-like_sf"/>
</dbReference>
<feature type="signal peptide" evidence="1">
    <location>
        <begin position="1"/>
        <end position="20"/>
    </location>
</feature>
<dbReference type="AlphaFoldDB" id="A0A437JV10"/>
<sequence>MRVRLLLPLLLGLCAATAQAGVIEDLFRKLIDQRKTAQSWVPKGVLPQMAHELTKPEIAERKDGLDLGREQYAIFVAPRCRTCDAAVARLKQRGFKVEVLDLAKSQTAREAFELSGAKGVPTVLAGKRMLGGWSDKHFDRLLKGDIQDKINAQQGTGA</sequence>
<dbReference type="SUPFAM" id="SSF52833">
    <property type="entry name" value="Thioredoxin-like"/>
    <property type="match status" value="1"/>
</dbReference>
<feature type="domain" description="Glutaredoxin" evidence="2">
    <location>
        <begin position="74"/>
        <end position="127"/>
    </location>
</feature>
<evidence type="ECO:0000313" key="3">
    <source>
        <dbReference type="EMBL" id="RVT51042.1"/>
    </source>
</evidence>
<reference evidence="3 4" key="1">
    <citation type="submission" date="2019-01" db="EMBL/GenBank/DDBJ databases">
        <authorList>
            <person name="Chen W.-M."/>
        </authorList>
    </citation>
    <scope>NUCLEOTIDE SEQUENCE [LARGE SCALE GENOMIC DNA]</scope>
    <source>
        <strain evidence="3 4">ICH-3</strain>
    </source>
</reference>
<keyword evidence="4" id="KW-1185">Reference proteome</keyword>
<dbReference type="Proteomes" id="UP000288178">
    <property type="component" value="Unassembled WGS sequence"/>
</dbReference>
<proteinExistence type="predicted"/>
<evidence type="ECO:0000313" key="4">
    <source>
        <dbReference type="Proteomes" id="UP000288178"/>
    </source>
</evidence>
<gene>
    <name evidence="3" type="ORF">ENE75_14760</name>
</gene>
<comment type="caution">
    <text evidence="3">The sequence shown here is derived from an EMBL/GenBank/DDBJ whole genome shotgun (WGS) entry which is preliminary data.</text>
</comment>
<organism evidence="3 4">
    <name type="scientific">Rubrivivax albus</name>
    <dbReference type="NCBI Taxonomy" id="2499835"/>
    <lineage>
        <taxon>Bacteria</taxon>
        <taxon>Pseudomonadati</taxon>
        <taxon>Pseudomonadota</taxon>
        <taxon>Betaproteobacteria</taxon>
        <taxon>Burkholderiales</taxon>
        <taxon>Sphaerotilaceae</taxon>
        <taxon>Rubrivivax</taxon>
    </lineage>
</organism>